<evidence type="ECO:0000256" key="2">
    <source>
        <dbReference type="ARBA" id="ARBA00023239"/>
    </source>
</evidence>
<dbReference type="Pfam" id="PF01168">
    <property type="entry name" value="Ala_racemase_N"/>
    <property type="match status" value="1"/>
</dbReference>
<reference evidence="5" key="1">
    <citation type="submission" date="2018-05" db="EMBL/GenBank/DDBJ databases">
        <authorList>
            <person name="Li X."/>
        </authorList>
    </citation>
    <scope>NUCLEOTIDE SEQUENCE [LARGE SCALE GENOMIC DNA]</scope>
    <source>
        <strain evidence="5">HKS-05</strain>
    </source>
</reference>
<dbReference type="InterPro" id="IPR051466">
    <property type="entry name" value="D-amino_acid_metab_enzyme"/>
</dbReference>
<dbReference type="SUPFAM" id="SSF51419">
    <property type="entry name" value="PLP-binding barrel"/>
    <property type="match status" value="1"/>
</dbReference>
<dbReference type="Gene3D" id="2.40.37.20">
    <property type="entry name" value="D-serine dehydratase-like domain"/>
    <property type="match status" value="1"/>
</dbReference>
<dbReference type="InterPro" id="IPR001608">
    <property type="entry name" value="Ala_racemase_N"/>
</dbReference>
<dbReference type="AlphaFoldDB" id="A0A328B2V5"/>
<dbReference type="SMART" id="SM01119">
    <property type="entry name" value="D-ser_dehydrat"/>
    <property type="match status" value="1"/>
</dbReference>
<evidence type="ECO:0000259" key="3">
    <source>
        <dbReference type="SMART" id="SM01119"/>
    </source>
</evidence>
<dbReference type="InterPro" id="IPR042208">
    <property type="entry name" value="D-ser_dehydrat-like_sf"/>
</dbReference>
<keyword evidence="2" id="KW-0456">Lyase</keyword>
<dbReference type="RefSeq" id="WP_111458053.1">
    <property type="nucleotide sequence ID" value="NZ_QFYP01000001.1"/>
</dbReference>
<evidence type="ECO:0000313" key="4">
    <source>
        <dbReference type="EMBL" id="RAK60761.1"/>
    </source>
</evidence>
<dbReference type="InterPro" id="IPR029066">
    <property type="entry name" value="PLP-binding_barrel"/>
</dbReference>
<dbReference type="GO" id="GO:0016829">
    <property type="term" value="F:lyase activity"/>
    <property type="evidence" value="ECO:0007669"/>
    <property type="project" value="UniProtKB-KW"/>
</dbReference>
<dbReference type="PANTHER" id="PTHR28004">
    <property type="entry name" value="ZGC:162816-RELATED"/>
    <property type="match status" value="1"/>
</dbReference>
<evidence type="ECO:0000313" key="5">
    <source>
        <dbReference type="Proteomes" id="UP000249842"/>
    </source>
</evidence>
<proteinExistence type="inferred from homology"/>
<name>A0A328B2V5_9CAUL</name>
<dbReference type="Pfam" id="PF14031">
    <property type="entry name" value="D-ser_dehydrat"/>
    <property type="match status" value="1"/>
</dbReference>
<dbReference type="Proteomes" id="UP000249842">
    <property type="component" value="Unassembled WGS sequence"/>
</dbReference>
<feature type="domain" description="D-serine dehydratase-like" evidence="3">
    <location>
        <begin position="289"/>
        <end position="385"/>
    </location>
</feature>
<comment type="caution">
    <text evidence="4">The sequence shown here is derived from an EMBL/GenBank/DDBJ whole genome shotgun (WGS) entry which is preliminary data.</text>
</comment>
<accession>A0A328B2V5</accession>
<dbReference type="Gene3D" id="3.20.20.10">
    <property type="entry name" value="Alanine racemase"/>
    <property type="match status" value="1"/>
</dbReference>
<dbReference type="EMBL" id="QFYP01000001">
    <property type="protein sequence ID" value="RAK60761.1"/>
    <property type="molecule type" value="Genomic_DNA"/>
</dbReference>
<organism evidence="4 5">
    <name type="scientific">Phenylobacterium hankyongense</name>
    <dbReference type="NCBI Taxonomy" id="1813876"/>
    <lineage>
        <taxon>Bacteria</taxon>
        <taxon>Pseudomonadati</taxon>
        <taxon>Pseudomonadota</taxon>
        <taxon>Alphaproteobacteria</taxon>
        <taxon>Caulobacterales</taxon>
        <taxon>Caulobacteraceae</taxon>
        <taxon>Phenylobacterium</taxon>
    </lineage>
</organism>
<comment type="similarity">
    <text evidence="1">Belongs to the DSD1 family.</text>
</comment>
<dbReference type="InterPro" id="IPR026956">
    <property type="entry name" value="D-ser_dehydrat-like_dom"/>
</dbReference>
<gene>
    <name evidence="4" type="ORF">DJ021_13565</name>
</gene>
<protein>
    <submittedName>
        <fullName evidence="4">Alanine racemase</fullName>
    </submittedName>
</protein>
<keyword evidence="5" id="KW-1185">Reference proteome</keyword>
<sequence length="398" mass="42043">MEAAKSLATAQGDLQGEYALSSRISTPLMVVRETALDWNIELMAAYCRDHGVDLAPHAKTTMSPEIVRRQLAAGAWGVTVASVSQAIALGAQAGPRILIANEVVDPAAIAWLNSTLSNAGPTVYCYVDSLEGAERLARGVTGGVLPVLLEVGLSQGRAGVRTREAGLEVARRIAASPHLRLAGVGGFEGILGGSTRDPAVDEDVRGFLRRIWSLAAELVDLGLCGQDGEVILTAGGSVYFDLVAEELTRPLPGATTRVVLRSGCYVTHDHGAYAALTPFRDPHPAFRPAIEVISTVLSCPEPGLAICDVGKRDVPYDAGLPTALAVIPGGDGPRRSADGVELVRLNDQHGFLSCSHDLQVGDVVIFGVSHPCTAFDKWRVVPIVDDALRIVELAHTRF</sequence>
<dbReference type="OrthoDB" id="9811417at2"/>
<dbReference type="PANTHER" id="PTHR28004:SF8">
    <property type="entry name" value="D-SERINE DEAMINASE"/>
    <property type="match status" value="1"/>
</dbReference>
<evidence type="ECO:0000256" key="1">
    <source>
        <dbReference type="ARBA" id="ARBA00005323"/>
    </source>
</evidence>